<evidence type="ECO:0000256" key="6">
    <source>
        <dbReference type="SAM" id="MobiDB-lite"/>
    </source>
</evidence>
<dbReference type="RefSeq" id="XP_013387729.1">
    <property type="nucleotide sequence ID" value="XM_013532275.1"/>
</dbReference>
<feature type="compositionally biased region" description="Polar residues" evidence="6">
    <location>
        <begin position="76"/>
        <end position="86"/>
    </location>
</feature>
<dbReference type="AlphaFoldDB" id="A0A1S3HRP9"/>
<evidence type="ECO:0000259" key="7">
    <source>
        <dbReference type="PROSITE" id="PS50011"/>
    </source>
</evidence>
<dbReference type="PANTHER" id="PTHR11584:SF369">
    <property type="entry name" value="MITOGEN-ACTIVATED PROTEIN KINASE KINASE KINASE 19-RELATED"/>
    <property type="match status" value="1"/>
</dbReference>
<dbReference type="KEGG" id="lak:106156846"/>
<evidence type="ECO:0000313" key="8">
    <source>
        <dbReference type="Proteomes" id="UP000085678"/>
    </source>
</evidence>
<evidence type="ECO:0000256" key="2">
    <source>
        <dbReference type="ARBA" id="ARBA00022679"/>
    </source>
</evidence>
<keyword evidence="2" id="KW-0808">Transferase</keyword>
<dbReference type="STRING" id="7574.A0A1S3HRP9"/>
<feature type="compositionally biased region" description="Basic and acidic residues" evidence="6">
    <location>
        <begin position="492"/>
        <end position="501"/>
    </location>
</feature>
<feature type="compositionally biased region" description="Polar residues" evidence="6">
    <location>
        <begin position="469"/>
        <end position="483"/>
    </location>
</feature>
<sequence length="1022" mass="114082">MSTVRQKTTTYQGALVSLERGRAYKAKDGIEEMKVLTESTLSGYIVSQTLEHFGPKATLVHVDGKENIKNKVNPADKTQTTGGSTENSDEKEKLLGDKEFSKEKQDINSATEDTTGTTMMTMVKPPNVNIHSNPVPVDDALLTPQCDENNSQEIHYGLETPVTPERPQGLQQVGDRVMTLVTAKTDSWNSVAPSEADGSTNNNDVHGAYREGVQGSDKVWVGDAVVMESGSSEDERDEKEKGKQQEEKEDRLEKQGRLTVEQNTCPNMVSNRLPCEKSGYQEKSKREKSEMTVYVQLPLGQPDIYIKQTRRKTKNNKSYRQWPISNNRCKKHKASVHKKAAQRKKRKYQQVAVKALGPSIINKSSLNKAKINGKLTGSKEASQECCKVPGDHSEYLNRKCLRVERGSRGIDIVKWCRQTQSKRQYRRRKRQVNQQITWCITTLASYVLRQFKPILLLCIYPGIIGSGVNSRSEEISTNSPQDESGNEADAGALDKKSVSREDPEEELAEDTSASSSCNASPSGTQYPSTVAVAGSPCSTLEVSDDNATRFTDFINDTATPHATQKPCSPPSFIHPQGEPKQETKRSPVAGAASQGAGGLQRGGISHHRHHHGHGNIIRGTPEMLLDMLKSEDFKSKNGKIGVLTNKNLVCKNGKYQESPKDGSSGGHFYARQLSSGGFGRVSYCQDSSTQRDFVIKKIHQERFSINEVLLPLEAPHKHVLKLLGVIKRETMVELLLECASGGTWVHLIYPSGVVSPPPVSLQEEVIFYYLKQVLEGLHHLHSHGWWHRDIKPSNIGITTDGIVKILDYGGAMRRGLNPGQGMTVNYLPPEVCADKQNCSEKMDIWALACSVIFLTTGVEVYTYLPERIRAVTNGPLPTNQKDLVKHIVEYGIHVIEYMPKDDRYTWLKNLVKLMLNPVPHDRCSAFACLDYIRRKEKLTPPTVTVTVPSVLPDIQQLLQDQTEKPDAQCKDTTSGYQTQPPRREGDLREIETRERNGEEQNREEEELGSQEEFYPGHIPIDM</sequence>
<feature type="compositionally biased region" description="Basic residues" evidence="6">
    <location>
        <begin position="604"/>
        <end position="613"/>
    </location>
</feature>
<organism evidence="8 9">
    <name type="scientific">Lingula anatina</name>
    <name type="common">Brachiopod</name>
    <name type="synonym">Lingula unguis</name>
    <dbReference type="NCBI Taxonomy" id="7574"/>
    <lineage>
        <taxon>Eukaryota</taxon>
        <taxon>Metazoa</taxon>
        <taxon>Spiralia</taxon>
        <taxon>Lophotrochozoa</taxon>
        <taxon>Brachiopoda</taxon>
        <taxon>Linguliformea</taxon>
        <taxon>Lingulata</taxon>
        <taxon>Lingulida</taxon>
        <taxon>Linguloidea</taxon>
        <taxon>Lingulidae</taxon>
        <taxon>Lingula</taxon>
    </lineage>
</organism>
<dbReference type="InParanoid" id="A0A1S3HRP9"/>
<dbReference type="CDD" id="cd00180">
    <property type="entry name" value="PKc"/>
    <property type="match status" value="1"/>
</dbReference>
<feature type="region of interest" description="Disordered" evidence="6">
    <location>
        <begin position="558"/>
        <end position="618"/>
    </location>
</feature>
<feature type="compositionally biased region" description="Polar residues" evidence="6">
    <location>
        <begin position="189"/>
        <end position="204"/>
    </location>
</feature>
<evidence type="ECO:0000313" key="9">
    <source>
        <dbReference type="RefSeq" id="XP_013387729.1"/>
    </source>
</evidence>
<keyword evidence="8" id="KW-1185">Reference proteome</keyword>
<dbReference type="OrthoDB" id="6513151at2759"/>
<keyword evidence="5" id="KW-0067">ATP-binding</keyword>
<feature type="region of interest" description="Disordered" evidence="6">
    <location>
        <begin position="469"/>
        <end position="531"/>
    </location>
</feature>
<evidence type="ECO:0000256" key="1">
    <source>
        <dbReference type="ARBA" id="ARBA00022527"/>
    </source>
</evidence>
<evidence type="ECO:0000256" key="3">
    <source>
        <dbReference type="ARBA" id="ARBA00022741"/>
    </source>
</evidence>
<dbReference type="PROSITE" id="PS50011">
    <property type="entry name" value="PROTEIN_KINASE_DOM"/>
    <property type="match status" value="1"/>
</dbReference>
<feature type="compositionally biased region" description="Basic and acidic residues" evidence="6">
    <location>
        <begin position="981"/>
        <end position="1000"/>
    </location>
</feature>
<dbReference type="GO" id="GO:0004674">
    <property type="term" value="F:protein serine/threonine kinase activity"/>
    <property type="evidence" value="ECO:0007669"/>
    <property type="project" value="UniProtKB-KW"/>
</dbReference>
<dbReference type="SMART" id="SM00220">
    <property type="entry name" value="S_TKc"/>
    <property type="match status" value="1"/>
</dbReference>
<evidence type="ECO:0000256" key="4">
    <source>
        <dbReference type="ARBA" id="ARBA00022777"/>
    </source>
</evidence>
<name>A0A1S3HRP9_LINAN</name>
<feature type="compositionally biased region" description="Basic and acidic residues" evidence="6">
    <location>
        <begin position="238"/>
        <end position="256"/>
    </location>
</feature>
<feature type="region of interest" description="Disordered" evidence="6">
    <location>
        <begin position="961"/>
        <end position="1022"/>
    </location>
</feature>
<feature type="region of interest" description="Disordered" evidence="6">
    <location>
        <begin position="189"/>
        <end position="209"/>
    </location>
</feature>
<dbReference type="GO" id="GO:0005524">
    <property type="term" value="F:ATP binding"/>
    <property type="evidence" value="ECO:0007669"/>
    <property type="project" value="UniProtKB-KW"/>
</dbReference>
<gene>
    <name evidence="9" type="primary">LOC106156846</name>
</gene>
<feature type="compositionally biased region" description="Low complexity" evidence="6">
    <location>
        <begin position="512"/>
        <end position="522"/>
    </location>
</feature>
<keyword evidence="3" id="KW-0547">Nucleotide-binding</keyword>
<keyword evidence="4" id="KW-0418">Kinase</keyword>
<dbReference type="InterPro" id="IPR011009">
    <property type="entry name" value="Kinase-like_dom_sf"/>
</dbReference>
<dbReference type="Gene3D" id="1.10.510.10">
    <property type="entry name" value="Transferase(Phosphotransferase) domain 1"/>
    <property type="match status" value="1"/>
</dbReference>
<evidence type="ECO:0000256" key="5">
    <source>
        <dbReference type="ARBA" id="ARBA00022840"/>
    </source>
</evidence>
<protein>
    <submittedName>
        <fullName evidence="9">Uncharacterized protein LOC106156846</fullName>
    </submittedName>
</protein>
<dbReference type="InterPro" id="IPR000719">
    <property type="entry name" value="Prot_kinase_dom"/>
</dbReference>
<accession>A0A1S3HRP9</accession>
<feature type="compositionally biased region" description="Polar residues" evidence="6">
    <location>
        <begin position="970"/>
        <end position="980"/>
    </location>
</feature>
<reference evidence="9" key="1">
    <citation type="submission" date="2025-08" db="UniProtKB">
        <authorList>
            <consortium name="RefSeq"/>
        </authorList>
    </citation>
    <scope>IDENTIFICATION</scope>
    <source>
        <tissue evidence="9">Gonads</tissue>
    </source>
</reference>
<feature type="domain" description="Protein kinase" evidence="7">
    <location>
        <begin position="667"/>
        <end position="938"/>
    </location>
</feature>
<proteinExistence type="predicted"/>
<dbReference type="Proteomes" id="UP000085678">
    <property type="component" value="Unplaced"/>
</dbReference>
<dbReference type="Pfam" id="PF00069">
    <property type="entry name" value="Pkinase"/>
    <property type="match status" value="1"/>
</dbReference>
<feature type="region of interest" description="Disordered" evidence="6">
    <location>
        <begin position="70"/>
        <end position="95"/>
    </location>
</feature>
<feature type="region of interest" description="Disordered" evidence="6">
    <location>
        <begin position="228"/>
        <end position="257"/>
    </location>
</feature>
<dbReference type="PANTHER" id="PTHR11584">
    <property type="entry name" value="SERINE/THREONINE PROTEIN KINASE"/>
    <property type="match status" value="1"/>
</dbReference>
<dbReference type="GeneID" id="106156846"/>
<dbReference type="SUPFAM" id="SSF56112">
    <property type="entry name" value="Protein kinase-like (PK-like)"/>
    <property type="match status" value="1"/>
</dbReference>
<dbReference type="Gene3D" id="3.30.200.20">
    <property type="entry name" value="Phosphorylase Kinase, domain 1"/>
    <property type="match status" value="1"/>
</dbReference>
<keyword evidence="1" id="KW-0723">Serine/threonine-protein kinase</keyword>